<name>A0A2G8T0H4_9BURK</name>
<feature type="signal peptide" evidence="1">
    <location>
        <begin position="1"/>
        <end position="24"/>
    </location>
</feature>
<gene>
    <name evidence="3" type="ORF">CR103_12290</name>
</gene>
<dbReference type="NCBIfam" id="TIGR02595">
    <property type="entry name" value="PEP_CTERM"/>
    <property type="match status" value="1"/>
</dbReference>
<dbReference type="EMBL" id="PDOB01000017">
    <property type="protein sequence ID" value="PIL39526.1"/>
    <property type="molecule type" value="Genomic_DNA"/>
</dbReference>
<accession>A0A2G8T0H4</accession>
<dbReference type="AlphaFoldDB" id="A0A2G8T0H4"/>
<dbReference type="Pfam" id="PF07589">
    <property type="entry name" value="PEP-CTERM"/>
    <property type="match status" value="1"/>
</dbReference>
<dbReference type="Proteomes" id="UP000228593">
    <property type="component" value="Unassembled WGS sequence"/>
</dbReference>
<dbReference type="InterPro" id="IPR008979">
    <property type="entry name" value="Galactose-bd-like_sf"/>
</dbReference>
<keyword evidence="4" id="KW-1185">Reference proteome</keyword>
<evidence type="ECO:0000256" key="1">
    <source>
        <dbReference type="SAM" id="SignalP"/>
    </source>
</evidence>
<dbReference type="OrthoDB" id="8904400at2"/>
<reference evidence="3 4" key="1">
    <citation type="submission" date="2017-10" db="EMBL/GenBank/DDBJ databases">
        <title>Massilia psychrophilum sp. nov., a novel purple-pigmented bacterium isolated from Tianshan glacier, Xinjiang Municipality, China.</title>
        <authorList>
            <person name="Wang H."/>
        </authorList>
    </citation>
    <scope>NUCLEOTIDE SEQUENCE [LARGE SCALE GENOMIC DNA]</scope>
    <source>
        <strain evidence="3 4">JCM 30813</strain>
    </source>
</reference>
<proteinExistence type="predicted"/>
<keyword evidence="1" id="KW-0732">Signal</keyword>
<feature type="chain" id="PRO_5013701471" description="Ice-binding protein C-terminal domain-containing protein" evidence="1">
    <location>
        <begin position="25"/>
        <end position="217"/>
    </location>
</feature>
<organism evidence="3 4">
    <name type="scientific">Massilia psychrophila</name>
    <dbReference type="NCBI Taxonomy" id="1603353"/>
    <lineage>
        <taxon>Bacteria</taxon>
        <taxon>Pseudomonadati</taxon>
        <taxon>Pseudomonadota</taxon>
        <taxon>Betaproteobacteria</taxon>
        <taxon>Burkholderiales</taxon>
        <taxon>Oxalobacteraceae</taxon>
        <taxon>Telluria group</taxon>
        <taxon>Massilia</taxon>
    </lineage>
</organism>
<dbReference type="Gene3D" id="2.60.120.260">
    <property type="entry name" value="Galactose-binding domain-like"/>
    <property type="match status" value="1"/>
</dbReference>
<evidence type="ECO:0000313" key="4">
    <source>
        <dbReference type="Proteomes" id="UP000228593"/>
    </source>
</evidence>
<protein>
    <recommendedName>
        <fullName evidence="2">Ice-binding protein C-terminal domain-containing protein</fullName>
    </recommendedName>
</protein>
<evidence type="ECO:0000313" key="3">
    <source>
        <dbReference type="EMBL" id="PIL39526.1"/>
    </source>
</evidence>
<feature type="domain" description="Ice-binding protein C-terminal" evidence="2">
    <location>
        <begin position="191"/>
        <end position="214"/>
    </location>
</feature>
<comment type="caution">
    <text evidence="3">The sequence shown here is derived from an EMBL/GenBank/DDBJ whole genome shotgun (WGS) entry which is preliminary data.</text>
</comment>
<sequence>MGYTMNLKLIIAAIAVISASAANANIIINGNFEAGSLAGWTALNNVQIVHDDGVSPNNFYQGAGNSQNGDWAALFNTGKSTPNGILSQSFATTIGKTYQVVFEFGVTKPGSAKGEQNLMATVSGTGANPLFSKTFNDTNPNTILKTFSFDFVANSVSSTLKFSDLAANGTDVFAGLLDNVMVDEVSAPAAAVPEPASLGLFGLGMAGLAALRRKRSA</sequence>
<dbReference type="InterPro" id="IPR013424">
    <property type="entry name" value="Ice-binding_C"/>
</dbReference>
<dbReference type="SUPFAM" id="SSF49785">
    <property type="entry name" value="Galactose-binding domain-like"/>
    <property type="match status" value="1"/>
</dbReference>
<evidence type="ECO:0000259" key="2">
    <source>
        <dbReference type="Pfam" id="PF07589"/>
    </source>
</evidence>